<sequence length="21" mass="2492">MLPIREALKIFLWLISKEGFS</sequence>
<evidence type="ECO:0000313" key="1">
    <source>
        <dbReference type="EMBL" id="MBX40297.1"/>
    </source>
</evidence>
<dbReference type="AlphaFoldDB" id="A0A2P2NCW6"/>
<proteinExistence type="predicted"/>
<dbReference type="EMBL" id="GGEC01059813">
    <property type="protein sequence ID" value="MBX40297.1"/>
    <property type="molecule type" value="Transcribed_RNA"/>
</dbReference>
<protein>
    <submittedName>
        <fullName evidence="1">Uncharacterized protein</fullName>
    </submittedName>
</protein>
<organism evidence="1">
    <name type="scientific">Rhizophora mucronata</name>
    <name type="common">Asiatic mangrove</name>
    <dbReference type="NCBI Taxonomy" id="61149"/>
    <lineage>
        <taxon>Eukaryota</taxon>
        <taxon>Viridiplantae</taxon>
        <taxon>Streptophyta</taxon>
        <taxon>Embryophyta</taxon>
        <taxon>Tracheophyta</taxon>
        <taxon>Spermatophyta</taxon>
        <taxon>Magnoliopsida</taxon>
        <taxon>eudicotyledons</taxon>
        <taxon>Gunneridae</taxon>
        <taxon>Pentapetalae</taxon>
        <taxon>rosids</taxon>
        <taxon>fabids</taxon>
        <taxon>Malpighiales</taxon>
        <taxon>Rhizophoraceae</taxon>
        <taxon>Rhizophora</taxon>
    </lineage>
</organism>
<accession>A0A2P2NCW6</accession>
<reference evidence="1" key="1">
    <citation type="submission" date="2018-02" db="EMBL/GenBank/DDBJ databases">
        <title>Rhizophora mucronata_Transcriptome.</title>
        <authorList>
            <person name="Meera S.P."/>
            <person name="Sreeshan A."/>
            <person name="Augustine A."/>
        </authorList>
    </citation>
    <scope>NUCLEOTIDE SEQUENCE</scope>
    <source>
        <tissue evidence="1">Leaf</tissue>
    </source>
</reference>
<name>A0A2P2NCW6_RHIMU</name>